<dbReference type="InterPro" id="IPR036390">
    <property type="entry name" value="WH_DNA-bd_sf"/>
</dbReference>
<comment type="caution">
    <text evidence="4">The sequence shown here is derived from an EMBL/GenBank/DDBJ whole genome shotgun (WGS) entry which is preliminary data.</text>
</comment>
<comment type="function">
    <text evidence="1">Transcriptional repressor of xylose-utilizing enzymes.</text>
</comment>
<dbReference type="InterPro" id="IPR043129">
    <property type="entry name" value="ATPase_NBD"/>
</dbReference>
<keyword evidence="3" id="KW-0119">Carbohydrate metabolism</keyword>
<dbReference type="InterPro" id="IPR011991">
    <property type="entry name" value="ArsR-like_HTH"/>
</dbReference>
<dbReference type="GO" id="GO:0042732">
    <property type="term" value="P:D-xylose metabolic process"/>
    <property type="evidence" value="ECO:0007669"/>
    <property type="project" value="UniProtKB-KW"/>
</dbReference>
<dbReference type="RefSeq" id="WP_021922470.1">
    <property type="nucleotide sequence ID" value="NZ_CBCTRZ010000029.1"/>
</dbReference>
<gene>
    <name evidence="5" type="ORF">DW914_04765</name>
    <name evidence="4" type="ORF">DWY29_12590</name>
</gene>
<dbReference type="InterPro" id="IPR036388">
    <property type="entry name" value="WH-like_DNA-bd_sf"/>
</dbReference>
<dbReference type="PANTHER" id="PTHR18964:SF149">
    <property type="entry name" value="BIFUNCTIONAL UDP-N-ACETYLGLUCOSAMINE 2-EPIMERASE_N-ACETYLMANNOSAMINE KINASE"/>
    <property type="match status" value="1"/>
</dbReference>
<dbReference type="Gene3D" id="3.30.420.40">
    <property type="match status" value="2"/>
</dbReference>
<dbReference type="Gene3D" id="1.10.10.10">
    <property type="entry name" value="Winged helix-like DNA-binding domain superfamily/Winged helix DNA-binding domain"/>
    <property type="match status" value="1"/>
</dbReference>
<dbReference type="PANTHER" id="PTHR18964">
    <property type="entry name" value="ROK (REPRESSOR, ORF, KINASE) FAMILY"/>
    <property type="match status" value="1"/>
</dbReference>
<dbReference type="SUPFAM" id="SSF46785">
    <property type="entry name" value="Winged helix' DNA-binding domain"/>
    <property type="match status" value="1"/>
</dbReference>
<dbReference type="CDD" id="cd00090">
    <property type="entry name" value="HTH_ARSR"/>
    <property type="match status" value="1"/>
</dbReference>
<dbReference type="AlphaFoldDB" id="A0A3R5W9I2"/>
<dbReference type="Proteomes" id="UP000285820">
    <property type="component" value="Unassembled WGS sequence"/>
</dbReference>
<keyword evidence="3" id="KW-0859">Xylose metabolism</keyword>
<dbReference type="EMBL" id="QRUN01000021">
    <property type="protein sequence ID" value="RGR66526.1"/>
    <property type="molecule type" value="Genomic_DNA"/>
</dbReference>
<evidence type="ECO:0000256" key="3">
    <source>
        <dbReference type="ARBA" id="ARBA00022629"/>
    </source>
</evidence>
<dbReference type="Proteomes" id="UP000283492">
    <property type="component" value="Unassembled WGS sequence"/>
</dbReference>
<proteinExistence type="inferred from homology"/>
<organism evidence="4 7">
    <name type="scientific">Roseburia inulinivorans</name>
    <dbReference type="NCBI Taxonomy" id="360807"/>
    <lineage>
        <taxon>Bacteria</taxon>
        <taxon>Bacillati</taxon>
        <taxon>Bacillota</taxon>
        <taxon>Clostridia</taxon>
        <taxon>Lachnospirales</taxon>
        <taxon>Lachnospiraceae</taxon>
        <taxon>Roseburia</taxon>
    </lineage>
</organism>
<evidence type="ECO:0000313" key="5">
    <source>
        <dbReference type="EMBL" id="RHA90520.1"/>
    </source>
</evidence>
<dbReference type="EMBL" id="QSFX01000005">
    <property type="protein sequence ID" value="RHA90520.1"/>
    <property type="molecule type" value="Genomic_DNA"/>
</dbReference>
<accession>A0A3R5W9I2</accession>
<name>A0A3R5W9I2_9FIRM</name>
<comment type="similarity">
    <text evidence="2">Belongs to the ROK (NagC/XylR) family.</text>
</comment>
<evidence type="ECO:0000313" key="7">
    <source>
        <dbReference type="Proteomes" id="UP000285820"/>
    </source>
</evidence>
<evidence type="ECO:0000313" key="6">
    <source>
        <dbReference type="Proteomes" id="UP000283492"/>
    </source>
</evidence>
<protein>
    <submittedName>
        <fullName evidence="4">ROK family transcriptional regulator</fullName>
    </submittedName>
</protein>
<evidence type="ECO:0000256" key="2">
    <source>
        <dbReference type="ARBA" id="ARBA00006479"/>
    </source>
</evidence>
<evidence type="ECO:0000256" key="1">
    <source>
        <dbReference type="ARBA" id="ARBA00002486"/>
    </source>
</evidence>
<dbReference type="Pfam" id="PF13412">
    <property type="entry name" value="HTH_24"/>
    <property type="match status" value="1"/>
</dbReference>
<dbReference type="SUPFAM" id="SSF53067">
    <property type="entry name" value="Actin-like ATPase domain"/>
    <property type="match status" value="1"/>
</dbReference>
<evidence type="ECO:0000313" key="4">
    <source>
        <dbReference type="EMBL" id="RGR66526.1"/>
    </source>
</evidence>
<sequence>MLCGTNMTDIKISNRSAILRLLHEAGAMSRKQIAARLKLTPATITVIINELMNESILVEGNSVPNAGAVGRREVMVEISREKYVALGLALSQGLVKFTVVNLHGEIIHEETFKLPEILTPEYFAETIGRQIQLKIASYGYSENFIIGIGITVCGVVDFANGIILDSDGIWEEKNVPIVKMFRKQFSFPVIAANNVRSYANAYAFLQHDSQLQNMLFIRNEATMGVSLILNGQFYGGDRNLAAGIAHFTVVPNGRKCHCGKRGCLDTIASQDGMMASLRTHFGEETTPLLYEKVGGDFSRVTFSMFVDAAYAGDSGAAEIIRNAQEIFANAITFSIQLLDVQQIVFYGSMFENHHFFDSLQKMLVKKIDGNYKENFYKVVPSDMNLDLRAAPILVVSSFFGEGGHRNY</sequence>
<dbReference type="InterPro" id="IPR000600">
    <property type="entry name" value="ROK"/>
</dbReference>
<reference evidence="6 7" key="1">
    <citation type="submission" date="2018-08" db="EMBL/GenBank/DDBJ databases">
        <title>A genome reference for cultivated species of the human gut microbiota.</title>
        <authorList>
            <person name="Zou Y."/>
            <person name="Xue W."/>
            <person name="Luo G."/>
        </authorList>
    </citation>
    <scope>NUCLEOTIDE SEQUENCE [LARGE SCALE GENOMIC DNA]</scope>
    <source>
        <strain evidence="4 7">AF24-4</strain>
        <strain evidence="5 6">AM42-1AC</strain>
    </source>
</reference>
<dbReference type="Pfam" id="PF00480">
    <property type="entry name" value="ROK"/>
    <property type="match status" value="1"/>
</dbReference>